<evidence type="ECO:0000313" key="2">
    <source>
        <dbReference type="EMBL" id="KAL2796574.1"/>
    </source>
</evidence>
<sequence>MDRQVSYNGPLSCSPLPCTFPVSRSSIPMNHPLPPKPPISTYFHVYTPARKPATIPRDMAAQHIDHGKPFPMNNDRERPSAHHHTIASSAGLLSGPHIDSVVCPSSEDTVTGLENDYDMASNSDNNDNNDDFEPPHPDKLFSWIRDNSEGGSCEASAALRSVDNRSGPDGTISSTSRLRGIGLSCGVDPGDADDGRDGKIGPMYRYWNALIHPTTGVPNSISC</sequence>
<name>A0ABR4GD42_9EURO</name>
<keyword evidence="3" id="KW-1185">Reference proteome</keyword>
<organism evidence="2 3">
    <name type="scientific">Aspergillus keveii</name>
    <dbReference type="NCBI Taxonomy" id="714993"/>
    <lineage>
        <taxon>Eukaryota</taxon>
        <taxon>Fungi</taxon>
        <taxon>Dikarya</taxon>
        <taxon>Ascomycota</taxon>
        <taxon>Pezizomycotina</taxon>
        <taxon>Eurotiomycetes</taxon>
        <taxon>Eurotiomycetidae</taxon>
        <taxon>Eurotiales</taxon>
        <taxon>Aspergillaceae</taxon>
        <taxon>Aspergillus</taxon>
        <taxon>Aspergillus subgen. Nidulantes</taxon>
    </lineage>
</organism>
<comment type="caution">
    <text evidence="2">The sequence shown here is derived from an EMBL/GenBank/DDBJ whole genome shotgun (WGS) entry which is preliminary data.</text>
</comment>
<evidence type="ECO:0000256" key="1">
    <source>
        <dbReference type="SAM" id="MobiDB-lite"/>
    </source>
</evidence>
<evidence type="ECO:0000313" key="3">
    <source>
        <dbReference type="Proteomes" id="UP001610563"/>
    </source>
</evidence>
<accession>A0ABR4GD42</accession>
<feature type="region of interest" description="Disordered" evidence="1">
    <location>
        <begin position="106"/>
        <end position="136"/>
    </location>
</feature>
<protein>
    <submittedName>
        <fullName evidence="2">Uncharacterized protein</fullName>
    </submittedName>
</protein>
<dbReference type="EMBL" id="JBFTWV010000025">
    <property type="protein sequence ID" value="KAL2796574.1"/>
    <property type="molecule type" value="Genomic_DNA"/>
</dbReference>
<dbReference type="Proteomes" id="UP001610563">
    <property type="component" value="Unassembled WGS sequence"/>
</dbReference>
<proteinExistence type="predicted"/>
<gene>
    <name evidence="2" type="ORF">BJX66DRAFT_323885</name>
</gene>
<reference evidence="2 3" key="1">
    <citation type="submission" date="2024-07" db="EMBL/GenBank/DDBJ databases">
        <title>Section-level genome sequencing and comparative genomics of Aspergillus sections Usti and Cavernicolus.</title>
        <authorList>
            <consortium name="Lawrence Berkeley National Laboratory"/>
            <person name="Nybo J.L."/>
            <person name="Vesth T.C."/>
            <person name="Theobald S."/>
            <person name="Frisvad J.C."/>
            <person name="Larsen T.O."/>
            <person name="Kjaerboelling I."/>
            <person name="Rothschild-Mancinelli K."/>
            <person name="Lyhne E.K."/>
            <person name="Kogle M.E."/>
            <person name="Barry K."/>
            <person name="Clum A."/>
            <person name="Na H."/>
            <person name="Ledsgaard L."/>
            <person name="Lin J."/>
            <person name="Lipzen A."/>
            <person name="Kuo A."/>
            <person name="Riley R."/>
            <person name="Mondo S."/>
            <person name="Labutti K."/>
            <person name="Haridas S."/>
            <person name="Pangalinan J."/>
            <person name="Salamov A.A."/>
            <person name="Simmons B.A."/>
            <person name="Magnuson J.K."/>
            <person name="Chen J."/>
            <person name="Drula E."/>
            <person name="Henrissat B."/>
            <person name="Wiebenga A."/>
            <person name="Lubbers R.J."/>
            <person name="Gomes A.C."/>
            <person name="Makela M.R."/>
            <person name="Stajich J."/>
            <person name="Grigoriev I.V."/>
            <person name="Mortensen U.H."/>
            <person name="De Vries R.P."/>
            <person name="Baker S.E."/>
            <person name="Andersen M.R."/>
        </authorList>
    </citation>
    <scope>NUCLEOTIDE SEQUENCE [LARGE SCALE GENOMIC DNA]</scope>
    <source>
        <strain evidence="2 3">CBS 209.92</strain>
    </source>
</reference>